<dbReference type="GO" id="GO:0071944">
    <property type="term" value="C:cell periphery"/>
    <property type="evidence" value="ECO:0007669"/>
    <property type="project" value="UniProtKB-ARBA"/>
</dbReference>
<reference evidence="8" key="1">
    <citation type="journal article" date="2023" name="Mol. Phylogenet. Evol.">
        <title>Genome-scale phylogeny and comparative genomics of the fungal order Sordariales.</title>
        <authorList>
            <person name="Hensen N."/>
            <person name="Bonometti L."/>
            <person name="Westerberg I."/>
            <person name="Brannstrom I.O."/>
            <person name="Guillou S."/>
            <person name="Cros-Aarteil S."/>
            <person name="Calhoun S."/>
            <person name="Haridas S."/>
            <person name="Kuo A."/>
            <person name="Mondo S."/>
            <person name="Pangilinan J."/>
            <person name="Riley R."/>
            <person name="LaButti K."/>
            <person name="Andreopoulos B."/>
            <person name="Lipzen A."/>
            <person name="Chen C."/>
            <person name="Yan M."/>
            <person name="Daum C."/>
            <person name="Ng V."/>
            <person name="Clum A."/>
            <person name="Steindorff A."/>
            <person name="Ohm R.A."/>
            <person name="Martin F."/>
            <person name="Silar P."/>
            <person name="Natvig D.O."/>
            <person name="Lalanne C."/>
            <person name="Gautier V."/>
            <person name="Ament-Velasquez S.L."/>
            <person name="Kruys A."/>
            <person name="Hutchinson M.I."/>
            <person name="Powell A.J."/>
            <person name="Barry K."/>
            <person name="Miller A.N."/>
            <person name="Grigoriev I.V."/>
            <person name="Debuchy R."/>
            <person name="Gladieux P."/>
            <person name="Hiltunen Thoren M."/>
            <person name="Johannesson H."/>
        </authorList>
    </citation>
    <scope>NUCLEOTIDE SEQUENCE</scope>
    <source>
        <strain evidence="8">CBS 731.68</strain>
    </source>
</reference>
<proteinExistence type="predicted"/>
<evidence type="ECO:0000256" key="6">
    <source>
        <dbReference type="SAM" id="Phobius"/>
    </source>
</evidence>
<dbReference type="InterPro" id="IPR051694">
    <property type="entry name" value="Immunoregulatory_rcpt-like"/>
</dbReference>
<accession>A0AAN6TRF0</accession>
<evidence type="ECO:0000256" key="5">
    <source>
        <dbReference type="SAM" id="MobiDB-lite"/>
    </source>
</evidence>
<evidence type="ECO:0000256" key="2">
    <source>
        <dbReference type="ARBA" id="ARBA00022692"/>
    </source>
</evidence>
<sequence length="406" mass="42243">MRSCLWLLATSAHFASADWPFGQLMGFPGREAAIILPRQTEASTHDGAIGWSPRPTDGPSLELARRRRDGVRLRRQDDTTNTWVDETTCGWVAGEDSWPYTCSKGYKCDTNTDQVVACTSRGLSTNPYFTVCLNYDAYQAGACEGSIGPKTGCCTIASLAECITLLWPGSTVKSMFGCFSERTVLTMLTAPQSVIDATSTTATTASSIAATSTQTTSAAPPSGGGGGGSSNNTGAIVGGVVGGVGGLALIAGAIAFFMIRSRKRKNNVGSGTAYSAVAPGDTAYPGSPMQQSAGPPAPSVSPQTTHTGYFSPPSTLHPDTAHSPGAGATSGMYDPRHSYYDPSNVGEQNQQQQQYGHTPPPPGHAAYPAPYPSPSPQQQVSELDTSAVATGHEANPAEMGDSSTRR</sequence>
<protein>
    <submittedName>
        <fullName evidence="8">Uncharacterized protein</fullName>
    </submittedName>
</protein>
<dbReference type="Proteomes" id="UP001302602">
    <property type="component" value="Unassembled WGS sequence"/>
</dbReference>
<keyword evidence="2 6" id="KW-0812">Transmembrane</keyword>
<dbReference type="AlphaFoldDB" id="A0AAN6TRF0"/>
<keyword evidence="4 6" id="KW-0472">Membrane</keyword>
<name>A0AAN6TRF0_9PEZI</name>
<organism evidence="8 9">
    <name type="scientific">Parathielavia appendiculata</name>
    <dbReference type="NCBI Taxonomy" id="2587402"/>
    <lineage>
        <taxon>Eukaryota</taxon>
        <taxon>Fungi</taxon>
        <taxon>Dikarya</taxon>
        <taxon>Ascomycota</taxon>
        <taxon>Pezizomycotina</taxon>
        <taxon>Sordariomycetes</taxon>
        <taxon>Sordariomycetidae</taxon>
        <taxon>Sordariales</taxon>
        <taxon>Chaetomiaceae</taxon>
        <taxon>Parathielavia</taxon>
    </lineage>
</organism>
<feature type="compositionally biased region" description="Polar residues" evidence="5">
    <location>
        <begin position="300"/>
        <end position="314"/>
    </location>
</feature>
<keyword evidence="3 6" id="KW-1133">Transmembrane helix</keyword>
<dbReference type="GeneID" id="87823610"/>
<evidence type="ECO:0000313" key="9">
    <source>
        <dbReference type="Proteomes" id="UP001302602"/>
    </source>
</evidence>
<feature type="compositionally biased region" description="Pro residues" evidence="5">
    <location>
        <begin position="358"/>
        <end position="375"/>
    </location>
</feature>
<dbReference type="PANTHER" id="PTHR15549:SF26">
    <property type="entry name" value="AXIAL BUDDING PATTERN PROTEIN 2-RELATED"/>
    <property type="match status" value="1"/>
</dbReference>
<feature type="compositionally biased region" description="Polar residues" evidence="5">
    <location>
        <begin position="377"/>
        <end position="388"/>
    </location>
</feature>
<feature type="signal peptide" evidence="7">
    <location>
        <begin position="1"/>
        <end position="17"/>
    </location>
</feature>
<feature type="region of interest" description="Disordered" evidence="5">
    <location>
        <begin position="206"/>
        <end position="230"/>
    </location>
</feature>
<evidence type="ECO:0000256" key="4">
    <source>
        <dbReference type="ARBA" id="ARBA00023136"/>
    </source>
</evidence>
<feature type="compositionally biased region" description="Low complexity" evidence="5">
    <location>
        <begin position="206"/>
        <end position="221"/>
    </location>
</feature>
<reference evidence="8" key="2">
    <citation type="submission" date="2023-05" db="EMBL/GenBank/DDBJ databases">
        <authorList>
            <consortium name="Lawrence Berkeley National Laboratory"/>
            <person name="Steindorff A."/>
            <person name="Hensen N."/>
            <person name="Bonometti L."/>
            <person name="Westerberg I."/>
            <person name="Brannstrom I.O."/>
            <person name="Guillou S."/>
            <person name="Cros-Aarteil S."/>
            <person name="Calhoun S."/>
            <person name="Haridas S."/>
            <person name="Kuo A."/>
            <person name="Mondo S."/>
            <person name="Pangilinan J."/>
            <person name="Riley R."/>
            <person name="Labutti K."/>
            <person name="Andreopoulos B."/>
            <person name="Lipzen A."/>
            <person name="Chen C."/>
            <person name="Yanf M."/>
            <person name="Daum C."/>
            <person name="Ng V."/>
            <person name="Clum A."/>
            <person name="Ohm R."/>
            <person name="Martin F."/>
            <person name="Silar P."/>
            <person name="Natvig D."/>
            <person name="Lalanne C."/>
            <person name="Gautier V."/>
            <person name="Ament-Velasquez S.L."/>
            <person name="Kruys A."/>
            <person name="Hutchinson M.I."/>
            <person name="Powell A.J."/>
            <person name="Barry K."/>
            <person name="Miller A.N."/>
            <person name="Grigoriev I.V."/>
            <person name="Debuchy R."/>
            <person name="Gladieux P."/>
            <person name="Thoren M.H."/>
            <person name="Johannesson H."/>
        </authorList>
    </citation>
    <scope>NUCLEOTIDE SEQUENCE</scope>
    <source>
        <strain evidence="8">CBS 731.68</strain>
    </source>
</reference>
<dbReference type="GO" id="GO:0016020">
    <property type="term" value="C:membrane"/>
    <property type="evidence" value="ECO:0007669"/>
    <property type="project" value="UniProtKB-SubCell"/>
</dbReference>
<feature type="chain" id="PRO_5042971635" evidence="7">
    <location>
        <begin position="18"/>
        <end position="406"/>
    </location>
</feature>
<feature type="compositionally biased region" description="Low complexity" evidence="5">
    <location>
        <begin position="348"/>
        <end position="357"/>
    </location>
</feature>
<feature type="region of interest" description="Disordered" evidence="5">
    <location>
        <begin position="282"/>
        <end position="406"/>
    </location>
</feature>
<keyword evidence="9" id="KW-1185">Reference proteome</keyword>
<evidence type="ECO:0000256" key="1">
    <source>
        <dbReference type="ARBA" id="ARBA00004167"/>
    </source>
</evidence>
<comment type="subcellular location">
    <subcellularLocation>
        <location evidence="1">Membrane</location>
        <topology evidence="1">Single-pass membrane protein</topology>
    </subcellularLocation>
</comment>
<feature type="transmembrane region" description="Helical" evidence="6">
    <location>
        <begin position="236"/>
        <end position="259"/>
    </location>
</feature>
<dbReference type="RefSeq" id="XP_062642523.1">
    <property type="nucleotide sequence ID" value="XM_062786840.1"/>
</dbReference>
<dbReference type="PANTHER" id="PTHR15549">
    <property type="entry name" value="PAIRED IMMUNOGLOBULIN-LIKE TYPE 2 RECEPTOR"/>
    <property type="match status" value="1"/>
</dbReference>
<keyword evidence="7" id="KW-0732">Signal</keyword>
<evidence type="ECO:0000313" key="8">
    <source>
        <dbReference type="EMBL" id="KAK4118750.1"/>
    </source>
</evidence>
<evidence type="ECO:0000256" key="7">
    <source>
        <dbReference type="SAM" id="SignalP"/>
    </source>
</evidence>
<evidence type="ECO:0000256" key="3">
    <source>
        <dbReference type="ARBA" id="ARBA00022989"/>
    </source>
</evidence>
<comment type="caution">
    <text evidence="8">The sequence shown here is derived from an EMBL/GenBank/DDBJ whole genome shotgun (WGS) entry which is preliminary data.</text>
</comment>
<gene>
    <name evidence="8" type="ORF">N657DRAFT_327114</name>
</gene>
<dbReference type="EMBL" id="MU853260">
    <property type="protein sequence ID" value="KAK4118750.1"/>
    <property type="molecule type" value="Genomic_DNA"/>
</dbReference>